<evidence type="ECO:0000313" key="1">
    <source>
        <dbReference type="EMBL" id="TMS57143.1"/>
    </source>
</evidence>
<protein>
    <submittedName>
        <fullName evidence="1">Uncharacterized protein</fullName>
    </submittedName>
</protein>
<name>A0ACD3SLQ4_9BURK</name>
<reference evidence="1" key="1">
    <citation type="submission" date="2019-05" db="EMBL/GenBank/DDBJ databases">
        <title>Revised genome assembly of Burkholderiaceae (previously Ralstonia) sp. PBA.</title>
        <authorList>
            <person name="Gan H.M."/>
        </authorList>
    </citation>
    <scope>NUCLEOTIDE SEQUENCE</scope>
    <source>
        <strain evidence="1">PBA</strain>
    </source>
</reference>
<dbReference type="Proteomes" id="UP000004277">
    <property type="component" value="Unassembled WGS sequence"/>
</dbReference>
<sequence length="271" mass="28239">MFGQMPDFSNSFDMLRKMWEQSAMPAGLMPGMSGFGTPPVSLDELEKRIQDLKAVESWLQLNVNLLRSTIQGLEVQRATLVALQTFGATLSPEAMQATMARMAERQGGATEASEPSRPPEGAPAAPKQTPQEPMPEPASEPAADATSAETADAAGNTPDNVADNAALWWNLLQQQFNQIASSAAAATMPPFGGVAAGSGYEAGRRGAAPRKAATREGAQQFAGAAPASPTSTAKPAKKSTTKPTAKSSLKSAARPSSDTSSTKRAVKRPPA</sequence>
<organism evidence="1 2">
    <name type="scientific">Imbroritus primus</name>
    <dbReference type="NCBI Taxonomy" id="3058603"/>
    <lineage>
        <taxon>Bacteria</taxon>
        <taxon>Pseudomonadati</taxon>
        <taxon>Pseudomonadota</taxon>
        <taxon>Betaproteobacteria</taxon>
        <taxon>Burkholderiales</taxon>
        <taxon>Burkholderiaceae</taxon>
        <taxon>Imbroritus</taxon>
    </lineage>
</organism>
<dbReference type="EMBL" id="AKCV02000025">
    <property type="protein sequence ID" value="TMS57143.1"/>
    <property type="molecule type" value="Genomic_DNA"/>
</dbReference>
<comment type="caution">
    <text evidence="1">The sequence shown here is derived from an EMBL/GenBank/DDBJ whole genome shotgun (WGS) entry which is preliminary data.</text>
</comment>
<proteinExistence type="predicted"/>
<evidence type="ECO:0000313" key="2">
    <source>
        <dbReference type="Proteomes" id="UP000004277"/>
    </source>
</evidence>
<keyword evidence="2" id="KW-1185">Reference proteome</keyword>
<accession>A0ACD3SLQ4</accession>
<gene>
    <name evidence="1" type="ORF">MW7_014385</name>
</gene>